<organism evidence="7 8">
    <name type="scientific">Macrostomum lignano</name>
    <dbReference type="NCBI Taxonomy" id="282301"/>
    <lineage>
        <taxon>Eukaryota</taxon>
        <taxon>Metazoa</taxon>
        <taxon>Spiralia</taxon>
        <taxon>Lophotrochozoa</taxon>
        <taxon>Platyhelminthes</taxon>
        <taxon>Rhabditophora</taxon>
        <taxon>Macrostomorpha</taxon>
        <taxon>Macrostomida</taxon>
        <taxon>Macrostomidae</taxon>
        <taxon>Macrostomum</taxon>
    </lineage>
</organism>
<gene>
    <name evidence="7" type="ORF">BOX15_Mlig016640g2</name>
</gene>
<dbReference type="EMBL" id="NIVC01000172">
    <property type="protein sequence ID" value="PAA88908.1"/>
    <property type="molecule type" value="Genomic_DNA"/>
</dbReference>
<sequence>SSPAAASTGRLSWLARLYIYSLHGLAIEVCFCAVWYLIERFEVRLHGYSSVWSLPIYGLSLLCMEAQSDWLQSRQVPMPLRGLVYLAWTYAWEFACGSVLKLFGANSWDYTDYANYHIYGLVNFDYAPLWFTSGLLCERYLLVWARSLRWDSG</sequence>
<dbReference type="STRING" id="282301.A0A267GSB9"/>
<protein>
    <submittedName>
        <fullName evidence="7">Uncharacterized protein</fullName>
    </submittedName>
</protein>
<dbReference type="PANTHER" id="PTHR31746">
    <property type="entry name" value="TRANSMEMBRANE PROTEIN 229 FAMILY MEMBER"/>
    <property type="match status" value="1"/>
</dbReference>
<evidence type="ECO:0000313" key="8">
    <source>
        <dbReference type="Proteomes" id="UP000215902"/>
    </source>
</evidence>
<dbReference type="OrthoDB" id="5946847at2759"/>
<accession>A0A267GSB9</accession>
<comment type="caution">
    <text evidence="7">The sequence shown here is derived from an EMBL/GenBank/DDBJ whole genome shotgun (WGS) entry which is preliminary data.</text>
</comment>
<evidence type="ECO:0000256" key="5">
    <source>
        <dbReference type="ARBA" id="ARBA00023136"/>
    </source>
</evidence>
<keyword evidence="8" id="KW-1185">Reference proteome</keyword>
<dbReference type="AlphaFoldDB" id="A0A267GSB9"/>
<evidence type="ECO:0000256" key="2">
    <source>
        <dbReference type="ARBA" id="ARBA00006371"/>
    </source>
</evidence>
<evidence type="ECO:0000256" key="6">
    <source>
        <dbReference type="SAM" id="Phobius"/>
    </source>
</evidence>
<comment type="subcellular location">
    <subcellularLocation>
        <location evidence="1">Membrane</location>
        <topology evidence="1">Multi-pass membrane protein</topology>
    </subcellularLocation>
</comment>
<feature type="non-terminal residue" evidence="7">
    <location>
        <position position="1"/>
    </location>
</feature>
<dbReference type="Pfam" id="PF06541">
    <property type="entry name" value="ABC_trans_CmpB"/>
    <property type="match status" value="1"/>
</dbReference>
<comment type="similarity">
    <text evidence="2">Belongs to the TMEM229 family.</text>
</comment>
<dbReference type="InterPro" id="IPR010540">
    <property type="entry name" value="CmpB_TMEM229"/>
</dbReference>
<feature type="transmembrane region" description="Helical" evidence="6">
    <location>
        <begin position="17"/>
        <end position="38"/>
    </location>
</feature>
<reference evidence="7 8" key="1">
    <citation type="submission" date="2017-06" db="EMBL/GenBank/DDBJ databases">
        <title>A platform for efficient transgenesis in Macrostomum lignano, a flatworm model organism for stem cell research.</title>
        <authorList>
            <person name="Berezikov E."/>
        </authorList>
    </citation>
    <scope>NUCLEOTIDE SEQUENCE [LARGE SCALE GENOMIC DNA]</scope>
    <source>
        <strain evidence="7">DV1</strain>
        <tissue evidence="7">Whole organism</tissue>
    </source>
</reference>
<evidence type="ECO:0000256" key="4">
    <source>
        <dbReference type="ARBA" id="ARBA00022989"/>
    </source>
</evidence>
<dbReference type="Proteomes" id="UP000215902">
    <property type="component" value="Unassembled WGS sequence"/>
</dbReference>
<evidence type="ECO:0000256" key="3">
    <source>
        <dbReference type="ARBA" id="ARBA00022692"/>
    </source>
</evidence>
<dbReference type="GO" id="GO:0016020">
    <property type="term" value="C:membrane"/>
    <property type="evidence" value="ECO:0007669"/>
    <property type="project" value="UniProtKB-SubCell"/>
</dbReference>
<evidence type="ECO:0000256" key="1">
    <source>
        <dbReference type="ARBA" id="ARBA00004141"/>
    </source>
</evidence>
<proteinExistence type="inferred from homology"/>
<dbReference type="PANTHER" id="PTHR31746:SF3">
    <property type="entry name" value="TRANSMEMBRANE PROTEIN 229B"/>
    <property type="match status" value="1"/>
</dbReference>
<evidence type="ECO:0000313" key="7">
    <source>
        <dbReference type="EMBL" id="PAA88908.1"/>
    </source>
</evidence>
<keyword evidence="5 6" id="KW-0472">Membrane</keyword>
<keyword evidence="3 6" id="KW-0812">Transmembrane</keyword>
<keyword evidence="4 6" id="KW-1133">Transmembrane helix</keyword>
<name>A0A267GSB9_9PLAT</name>